<dbReference type="SMART" id="SM00020">
    <property type="entry name" value="Tryp_SPc"/>
    <property type="match status" value="1"/>
</dbReference>
<evidence type="ECO:0000256" key="6">
    <source>
        <dbReference type="SAM" id="SignalP"/>
    </source>
</evidence>
<dbReference type="PRINTS" id="PR00722">
    <property type="entry name" value="CHYMOTRYPSIN"/>
</dbReference>
<feature type="domain" description="Peptidase S1" evidence="7">
    <location>
        <begin position="26"/>
        <end position="269"/>
    </location>
</feature>
<dbReference type="AlphaFoldDB" id="A0AAJ6VMZ7"/>
<comment type="similarity">
    <text evidence="1">Belongs to the peptidase S1 family.</text>
</comment>
<feature type="signal peptide" evidence="6">
    <location>
        <begin position="1"/>
        <end position="23"/>
    </location>
</feature>
<proteinExistence type="inferred from homology"/>
<dbReference type="GO" id="GO:0004252">
    <property type="term" value="F:serine-type endopeptidase activity"/>
    <property type="evidence" value="ECO:0007669"/>
    <property type="project" value="InterPro"/>
</dbReference>
<dbReference type="InterPro" id="IPR043504">
    <property type="entry name" value="Peptidase_S1_PA_chymotrypsin"/>
</dbReference>
<keyword evidence="8" id="KW-1185">Reference proteome</keyword>
<name>A0AAJ6VMZ7_9HYME</name>
<dbReference type="PANTHER" id="PTHR24276:SF98">
    <property type="entry name" value="FI18310P1-RELATED"/>
    <property type="match status" value="1"/>
</dbReference>
<keyword evidence="5" id="KW-1015">Disulfide bond</keyword>
<dbReference type="RefSeq" id="XP_011495570.1">
    <property type="nucleotide sequence ID" value="XM_011497268.1"/>
</dbReference>
<dbReference type="Pfam" id="PF00089">
    <property type="entry name" value="Trypsin"/>
    <property type="match status" value="1"/>
</dbReference>
<organism evidence="8 9">
    <name type="scientific">Ceratosolen solmsi marchali</name>
    <dbReference type="NCBI Taxonomy" id="326594"/>
    <lineage>
        <taxon>Eukaryota</taxon>
        <taxon>Metazoa</taxon>
        <taxon>Ecdysozoa</taxon>
        <taxon>Arthropoda</taxon>
        <taxon>Hexapoda</taxon>
        <taxon>Insecta</taxon>
        <taxon>Pterygota</taxon>
        <taxon>Neoptera</taxon>
        <taxon>Endopterygota</taxon>
        <taxon>Hymenoptera</taxon>
        <taxon>Apocrita</taxon>
        <taxon>Proctotrupomorpha</taxon>
        <taxon>Chalcidoidea</taxon>
        <taxon>Agaonidae</taxon>
        <taxon>Agaoninae</taxon>
        <taxon>Ceratosolen</taxon>
    </lineage>
</organism>
<dbReference type="InterPro" id="IPR001314">
    <property type="entry name" value="Peptidase_S1A"/>
</dbReference>
<reference evidence="9" key="1">
    <citation type="submission" date="2025-08" db="UniProtKB">
        <authorList>
            <consortium name="RefSeq"/>
        </authorList>
    </citation>
    <scope>IDENTIFICATION</scope>
</reference>
<keyword evidence="6" id="KW-0732">Signal</keyword>
<dbReference type="Proteomes" id="UP000695007">
    <property type="component" value="Unplaced"/>
</dbReference>
<protein>
    <submittedName>
        <fullName evidence="9">Chymotrypsin-2-like</fullName>
    </submittedName>
</protein>
<keyword evidence="2" id="KW-0645">Protease</keyword>
<sequence>MKLHISLLFIQLIFLNQYEFVHSKALIGRNVRDAMTNEFPFVVAIKRFNNTNPNYPGDLLCTGTIISSQYVLTAAQRVLSVSVHNLEVIFGSNDIRSTQRLKVARLISFLMWAYTKHITVQESTNDICLLKLAGQIPNNIQPVIMSPMPYANLYRHKVITAGWGMTNVNYPQFLQTSSVVLLEPKKCKNQIENLTQMPTDMHLHFLCTSSTPSVLLRDGDSGGPLLFAGELIGINKESYPVSDDNFLPKTVNLHLKIDYYRHFIVDTINTL</sequence>
<dbReference type="GO" id="GO:0006508">
    <property type="term" value="P:proteolysis"/>
    <property type="evidence" value="ECO:0007669"/>
    <property type="project" value="UniProtKB-KW"/>
</dbReference>
<dbReference type="KEGG" id="csol:105360377"/>
<gene>
    <name evidence="9" type="primary">LOC105360377</name>
</gene>
<dbReference type="SUPFAM" id="SSF50494">
    <property type="entry name" value="Trypsin-like serine proteases"/>
    <property type="match status" value="1"/>
</dbReference>
<feature type="chain" id="PRO_5042495368" evidence="6">
    <location>
        <begin position="24"/>
        <end position="271"/>
    </location>
</feature>
<dbReference type="PROSITE" id="PS50240">
    <property type="entry name" value="TRYPSIN_DOM"/>
    <property type="match status" value="1"/>
</dbReference>
<evidence type="ECO:0000313" key="8">
    <source>
        <dbReference type="Proteomes" id="UP000695007"/>
    </source>
</evidence>
<evidence type="ECO:0000313" key="9">
    <source>
        <dbReference type="RefSeq" id="XP_011495570.1"/>
    </source>
</evidence>
<evidence type="ECO:0000256" key="4">
    <source>
        <dbReference type="ARBA" id="ARBA00022825"/>
    </source>
</evidence>
<dbReference type="GeneID" id="105360377"/>
<dbReference type="InterPro" id="IPR001254">
    <property type="entry name" value="Trypsin_dom"/>
</dbReference>
<dbReference type="InterPro" id="IPR009003">
    <property type="entry name" value="Peptidase_S1_PA"/>
</dbReference>
<dbReference type="PANTHER" id="PTHR24276">
    <property type="entry name" value="POLYSERASE-RELATED"/>
    <property type="match status" value="1"/>
</dbReference>
<evidence type="ECO:0000256" key="2">
    <source>
        <dbReference type="ARBA" id="ARBA00022670"/>
    </source>
</evidence>
<evidence type="ECO:0000256" key="3">
    <source>
        <dbReference type="ARBA" id="ARBA00022801"/>
    </source>
</evidence>
<accession>A0AAJ6VMZ7</accession>
<dbReference type="InterPro" id="IPR050430">
    <property type="entry name" value="Peptidase_S1"/>
</dbReference>
<evidence type="ECO:0000259" key="7">
    <source>
        <dbReference type="PROSITE" id="PS50240"/>
    </source>
</evidence>
<dbReference type="Gene3D" id="2.40.10.10">
    <property type="entry name" value="Trypsin-like serine proteases"/>
    <property type="match status" value="2"/>
</dbReference>
<keyword evidence="3" id="KW-0378">Hydrolase</keyword>
<evidence type="ECO:0000256" key="1">
    <source>
        <dbReference type="ARBA" id="ARBA00007664"/>
    </source>
</evidence>
<evidence type="ECO:0000256" key="5">
    <source>
        <dbReference type="ARBA" id="ARBA00023157"/>
    </source>
</evidence>
<keyword evidence="4" id="KW-0720">Serine protease</keyword>